<dbReference type="GO" id="GO:0090522">
    <property type="term" value="P:vesicle tethering involved in exocytosis"/>
    <property type="evidence" value="ECO:0007669"/>
    <property type="project" value="InterPro"/>
</dbReference>
<dbReference type="GO" id="GO:0016020">
    <property type="term" value="C:membrane"/>
    <property type="evidence" value="ECO:0007669"/>
    <property type="project" value="TreeGrafter"/>
</dbReference>
<dbReference type="GO" id="GO:0006886">
    <property type="term" value="P:intracellular protein transport"/>
    <property type="evidence" value="ECO:0007669"/>
    <property type="project" value="InterPro"/>
</dbReference>
<accession>A0A7R9MND0</accession>
<dbReference type="EMBL" id="OC947352">
    <property type="protein sequence ID" value="CAD7663438.1"/>
    <property type="molecule type" value="Genomic_DNA"/>
</dbReference>
<dbReference type="InterPro" id="IPR007225">
    <property type="entry name" value="EXOC6/Sec15"/>
</dbReference>
<dbReference type="PANTHER" id="PTHR12702:SF0">
    <property type="entry name" value="EXOCYST COMPLEX COMPONENT 6"/>
    <property type="match status" value="1"/>
</dbReference>
<dbReference type="AlphaFoldDB" id="A0A7R9MND0"/>
<dbReference type="GO" id="GO:0000145">
    <property type="term" value="C:exocyst"/>
    <property type="evidence" value="ECO:0007669"/>
    <property type="project" value="TreeGrafter"/>
</dbReference>
<reference evidence="1" key="1">
    <citation type="submission" date="2020-11" db="EMBL/GenBank/DDBJ databases">
        <authorList>
            <person name="Tran Van P."/>
        </authorList>
    </citation>
    <scope>NUCLEOTIDE SEQUENCE</scope>
</reference>
<evidence type="ECO:0000313" key="1">
    <source>
        <dbReference type="EMBL" id="CAD7663438.1"/>
    </source>
</evidence>
<keyword evidence="2" id="KW-1185">Reference proteome</keyword>
<protein>
    <submittedName>
        <fullName evidence="1">Uncharacterized protein</fullName>
    </submittedName>
</protein>
<name>A0A7R9MND0_9ACAR</name>
<dbReference type="GO" id="GO:0006893">
    <property type="term" value="P:Golgi to plasma membrane transport"/>
    <property type="evidence" value="ECO:0007669"/>
    <property type="project" value="TreeGrafter"/>
</dbReference>
<dbReference type="EMBL" id="CAJPVJ010032527">
    <property type="protein sequence ID" value="CAG2180575.1"/>
    <property type="molecule type" value="Genomic_DNA"/>
</dbReference>
<dbReference type="Proteomes" id="UP000728032">
    <property type="component" value="Unassembled WGS sequence"/>
</dbReference>
<sequence length="85" mass="9688">MSSSQESSSAAKTSLEVPPSDQQYDHLLLELESSDTNTVAHVLRAIYDGDEHQKFMDKLDARIKNHDKDIERMCNCHYQGFVDCI</sequence>
<proteinExistence type="predicted"/>
<organism evidence="1">
    <name type="scientific">Oppiella nova</name>
    <dbReference type="NCBI Taxonomy" id="334625"/>
    <lineage>
        <taxon>Eukaryota</taxon>
        <taxon>Metazoa</taxon>
        <taxon>Ecdysozoa</taxon>
        <taxon>Arthropoda</taxon>
        <taxon>Chelicerata</taxon>
        <taxon>Arachnida</taxon>
        <taxon>Acari</taxon>
        <taxon>Acariformes</taxon>
        <taxon>Sarcoptiformes</taxon>
        <taxon>Oribatida</taxon>
        <taxon>Brachypylina</taxon>
        <taxon>Oppioidea</taxon>
        <taxon>Oppiidae</taxon>
        <taxon>Oppiella</taxon>
    </lineage>
</organism>
<gene>
    <name evidence="1" type="ORF">ONB1V03_LOCUS19996</name>
</gene>
<evidence type="ECO:0000313" key="2">
    <source>
        <dbReference type="Proteomes" id="UP000728032"/>
    </source>
</evidence>
<dbReference type="PANTHER" id="PTHR12702">
    <property type="entry name" value="SEC15"/>
    <property type="match status" value="1"/>
</dbReference>
<feature type="non-terminal residue" evidence="1">
    <location>
        <position position="85"/>
    </location>
</feature>
<dbReference type="OrthoDB" id="10267033at2759"/>